<evidence type="ECO:0000313" key="2">
    <source>
        <dbReference type="Proteomes" id="UP000542342"/>
    </source>
</evidence>
<evidence type="ECO:0000313" key="1">
    <source>
        <dbReference type="EMBL" id="MBA2225555.1"/>
    </source>
</evidence>
<sequence length="400" mass="44945">MKPKRIAAIVTEYRRWSHADVILRNLLDGYPGGGRPGMELVSLYTDQVPKNDMSRDLAKKHGFRLCATIAEALTLGGDKLEVDGVLSIGEHGKYPHNDKGQILYPRRRFFAEICAVFSRTGRSVPVFNDKHLAATWEDAHWMYEQARKLMVPLLAGSSIPVTWRKPDLTLPKGCELVGAVQVGYGPLEGYGFHALEGLQCMVERRRLPGNGTEQGVVAVTCHFGAAMWQRFDEFPWAKRLLEAIVPLVRYHAGGDIRQVSQRARDAAIFEIEYRDGLRAFVVMPNGWIYENEGGSFYFAGLRRGSADPDVCQFYLQQPDPFAHFAELTKAIDHLMQTTHPPYPVERTLLTTGILDAAMTSRYEKGQRQTTPHLRDIRYAASDWKHAQGPIPPAAGKKADR</sequence>
<proteinExistence type="predicted"/>
<gene>
    <name evidence="1" type="ORF">H0921_05185</name>
</gene>
<accession>A0A7V8VCN3</accession>
<keyword evidence="2" id="KW-1185">Reference proteome</keyword>
<protein>
    <submittedName>
        <fullName evidence="1">Uncharacterized protein</fullName>
    </submittedName>
</protein>
<dbReference type="Proteomes" id="UP000542342">
    <property type="component" value="Unassembled WGS sequence"/>
</dbReference>
<dbReference type="EMBL" id="JACEFB010000002">
    <property type="protein sequence ID" value="MBA2225555.1"/>
    <property type="molecule type" value="Genomic_DNA"/>
</dbReference>
<name>A0A7V8VCN3_9BACT</name>
<comment type="caution">
    <text evidence="1">The sequence shown here is derived from an EMBL/GenBank/DDBJ whole genome shotgun (WGS) entry which is preliminary data.</text>
</comment>
<dbReference type="AlphaFoldDB" id="A0A7V8VCN3"/>
<dbReference type="RefSeq" id="WP_194536971.1">
    <property type="nucleotide sequence ID" value="NZ_JACEFB010000002.1"/>
</dbReference>
<reference evidence="1 2" key="1">
    <citation type="submission" date="2020-07" db="EMBL/GenBank/DDBJ databases">
        <title>Thermogemmata thermophila gen. nov., sp. nov., a novel moderate thermophilic planctomycete from a Kamchatka hot spring.</title>
        <authorList>
            <person name="Elcheninov A.G."/>
            <person name="Podosokorskaya O.A."/>
            <person name="Kovaleva O.L."/>
            <person name="Novikov A."/>
            <person name="Bonch-Osmolovskaya E.A."/>
            <person name="Toshchakov S.V."/>
            <person name="Kublanov I.V."/>
        </authorList>
    </citation>
    <scope>NUCLEOTIDE SEQUENCE [LARGE SCALE GENOMIC DNA]</scope>
    <source>
        <strain evidence="1 2">2918</strain>
    </source>
</reference>
<organism evidence="1 2">
    <name type="scientific">Thermogemmata fonticola</name>
    <dbReference type="NCBI Taxonomy" id="2755323"/>
    <lineage>
        <taxon>Bacteria</taxon>
        <taxon>Pseudomonadati</taxon>
        <taxon>Planctomycetota</taxon>
        <taxon>Planctomycetia</taxon>
        <taxon>Gemmatales</taxon>
        <taxon>Gemmataceae</taxon>
        <taxon>Thermogemmata</taxon>
    </lineage>
</organism>